<sequence>MAWAGHGIMKGVDSSLDTLPKIGAPATRALANAGYTALRDLAGVPRAELAKLHGMGPKALGILQNALEQHNLSLG</sequence>
<keyword evidence="2" id="KW-1185">Reference proteome</keyword>
<reference evidence="1 2" key="1">
    <citation type="submission" date="2021-01" db="EMBL/GenBank/DDBJ databases">
        <title>Whole genome shotgun sequence of Microbispora amethystogenes NBRC 101907.</title>
        <authorList>
            <person name="Komaki H."/>
            <person name="Tamura T."/>
        </authorList>
    </citation>
    <scope>NUCLEOTIDE SEQUENCE [LARGE SCALE GENOMIC DNA]</scope>
    <source>
        <strain evidence="1 2">NBRC 101907</strain>
    </source>
</reference>
<dbReference type="SUPFAM" id="SSF47789">
    <property type="entry name" value="C-terminal domain of RNA polymerase alpha subunit"/>
    <property type="match status" value="1"/>
</dbReference>
<protein>
    <recommendedName>
        <fullName evidence="3">DNA-binding protein</fullName>
    </recommendedName>
</protein>
<dbReference type="Proteomes" id="UP000651728">
    <property type="component" value="Unassembled WGS sequence"/>
</dbReference>
<accession>A0ABQ4F5M2</accession>
<proteinExistence type="predicted"/>
<evidence type="ECO:0000313" key="1">
    <source>
        <dbReference type="EMBL" id="GIH30088.1"/>
    </source>
</evidence>
<evidence type="ECO:0008006" key="3">
    <source>
        <dbReference type="Google" id="ProtNLM"/>
    </source>
</evidence>
<gene>
    <name evidence="1" type="ORF">Mam01_02520</name>
</gene>
<comment type="caution">
    <text evidence="1">The sequence shown here is derived from an EMBL/GenBank/DDBJ whole genome shotgun (WGS) entry which is preliminary data.</text>
</comment>
<evidence type="ECO:0000313" key="2">
    <source>
        <dbReference type="Proteomes" id="UP000651728"/>
    </source>
</evidence>
<organism evidence="1 2">
    <name type="scientific">Microbispora amethystogenes</name>
    <dbReference type="NCBI Taxonomy" id="1427754"/>
    <lineage>
        <taxon>Bacteria</taxon>
        <taxon>Bacillati</taxon>
        <taxon>Actinomycetota</taxon>
        <taxon>Actinomycetes</taxon>
        <taxon>Streptosporangiales</taxon>
        <taxon>Streptosporangiaceae</taxon>
        <taxon>Microbispora</taxon>
    </lineage>
</organism>
<dbReference type="Pfam" id="PF14520">
    <property type="entry name" value="HHH_5"/>
    <property type="match status" value="1"/>
</dbReference>
<dbReference type="Gene3D" id="1.10.150.20">
    <property type="entry name" value="5' to 3' exonuclease, C-terminal subdomain"/>
    <property type="match status" value="1"/>
</dbReference>
<dbReference type="EMBL" id="BOOB01000003">
    <property type="protein sequence ID" value="GIH30088.1"/>
    <property type="molecule type" value="Genomic_DNA"/>
</dbReference>
<name>A0ABQ4F5M2_9ACTN</name>